<dbReference type="OrthoDB" id="7193362at2"/>
<keyword evidence="2" id="KW-0812">Transmembrane</keyword>
<feature type="region of interest" description="Disordered" evidence="1">
    <location>
        <begin position="202"/>
        <end position="223"/>
    </location>
</feature>
<comment type="caution">
    <text evidence="3">The sequence shown here is derived from an EMBL/GenBank/DDBJ whole genome shotgun (WGS) entry which is preliminary data.</text>
</comment>
<dbReference type="Pfam" id="PF10112">
    <property type="entry name" value="Halogen_Hydrol"/>
    <property type="match status" value="1"/>
</dbReference>
<feature type="transmembrane region" description="Helical" evidence="2">
    <location>
        <begin position="9"/>
        <end position="28"/>
    </location>
</feature>
<keyword evidence="2" id="KW-0472">Membrane</keyword>
<protein>
    <recommendedName>
        <fullName evidence="5">5-bromo-4-chloroindolyl phosphate hydrolysis protein</fullName>
    </recommendedName>
</protein>
<evidence type="ECO:0000256" key="2">
    <source>
        <dbReference type="SAM" id="Phobius"/>
    </source>
</evidence>
<gene>
    <name evidence="3" type="ORF">VP06_32355</name>
</gene>
<dbReference type="PATRIC" id="fig|270351.6.peg.5290"/>
<name>A0A0J6RVB4_9HYPH</name>
<dbReference type="AlphaFoldDB" id="A0A0J6RVB4"/>
<reference evidence="3 4" key="1">
    <citation type="submission" date="2015-03" db="EMBL/GenBank/DDBJ databases">
        <title>Genome sequencing of Methylobacterium aquaticum DSM16371 type strain.</title>
        <authorList>
            <person name="Chaudhry V."/>
            <person name="Patil P.B."/>
        </authorList>
    </citation>
    <scope>NUCLEOTIDE SEQUENCE [LARGE SCALE GENOMIC DNA]</scope>
    <source>
        <strain evidence="3 4">DSM 16371</strain>
    </source>
</reference>
<dbReference type="InterPro" id="IPR018770">
    <property type="entry name" value="ChloroindolylP_hydrolase"/>
</dbReference>
<dbReference type="RefSeq" id="WP_048467912.1">
    <property type="nucleotide sequence ID" value="NZ_JBNTQU010000013.1"/>
</dbReference>
<sequence length="223" mass="23563">MIRLPRPGAAADLWAGLAGGAFAPLAAFGLGLPLWVALPGAVLVFAGLRLVLAPRAPFEGLDRAALDGAALDLAGEVLAAARGDLARLREAARTVRAPEPRARLERLHAVAVATAERVEREPRRLNAARRLLTYYLPAAVRLGEGYRILEGAHRPDPARLAAAAAMIGNLDAVFSRHADRLDAPEIEGLDVELKLLADAIRAEERGGAPEPGPASPKDTASWR</sequence>
<evidence type="ECO:0008006" key="5">
    <source>
        <dbReference type="Google" id="ProtNLM"/>
    </source>
</evidence>
<evidence type="ECO:0000313" key="3">
    <source>
        <dbReference type="EMBL" id="KMO26830.1"/>
    </source>
</evidence>
<dbReference type="Proteomes" id="UP000035929">
    <property type="component" value="Unassembled WGS sequence"/>
</dbReference>
<keyword evidence="2" id="KW-1133">Transmembrane helix</keyword>
<dbReference type="EMBL" id="LABX01000374">
    <property type="protein sequence ID" value="KMO26830.1"/>
    <property type="molecule type" value="Genomic_DNA"/>
</dbReference>
<accession>A0A0J6RVB4</accession>
<evidence type="ECO:0000313" key="4">
    <source>
        <dbReference type="Proteomes" id="UP000035929"/>
    </source>
</evidence>
<organism evidence="3 4">
    <name type="scientific">Methylobacterium aquaticum</name>
    <dbReference type="NCBI Taxonomy" id="270351"/>
    <lineage>
        <taxon>Bacteria</taxon>
        <taxon>Pseudomonadati</taxon>
        <taxon>Pseudomonadota</taxon>
        <taxon>Alphaproteobacteria</taxon>
        <taxon>Hyphomicrobiales</taxon>
        <taxon>Methylobacteriaceae</taxon>
        <taxon>Methylobacterium</taxon>
    </lineage>
</organism>
<evidence type="ECO:0000256" key="1">
    <source>
        <dbReference type="SAM" id="MobiDB-lite"/>
    </source>
</evidence>
<proteinExistence type="predicted"/>